<feature type="compositionally biased region" description="Polar residues" evidence="1">
    <location>
        <begin position="73"/>
        <end position="82"/>
    </location>
</feature>
<proteinExistence type="predicted"/>
<dbReference type="Proteomes" id="UP000199048">
    <property type="component" value="Unassembled WGS sequence"/>
</dbReference>
<reference evidence="3" key="1">
    <citation type="submission" date="2016-10" db="EMBL/GenBank/DDBJ databases">
        <authorList>
            <person name="Varghese N."/>
            <person name="Submissions S."/>
        </authorList>
    </citation>
    <scope>NUCLEOTIDE SEQUENCE [LARGE SCALE GENOMIC DNA]</scope>
    <source>
        <strain evidence="3">BL36</strain>
    </source>
</reference>
<evidence type="ECO:0000313" key="3">
    <source>
        <dbReference type="Proteomes" id="UP000199048"/>
    </source>
</evidence>
<dbReference type="AlphaFoldDB" id="A0A1I4QNL5"/>
<sequence length="97" mass="10203">MFGGSRIMGTLRVSRAGLRRSAKTAGSIVVSLGRPRALLVATQQASYKPITQKPYDKGMRGAVARIPRLWRPSSKTPSSIALQTGACAGSGPRPAPL</sequence>
<name>A0A1I4QNL5_9HYPH</name>
<evidence type="ECO:0000256" key="1">
    <source>
        <dbReference type="SAM" id="MobiDB-lite"/>
    </source>
</evidence>
<dbReference type="EMBL" id="FOTK01000030">
    <property type="protein sequence ID" value="SFM41609.1"/>
    <property type="molecule type" value="Genomic_DNA"/>
</dbReference>
<keyword evidence="3" id="KW-1185">Reference proteome</keyword>
<evidence type="ECO:0000313" key="2">
    <source>
        <dbReference type="EMBL" id="SFM41609.1"/>
    </source>
</evidence>
<accession>A0A1I4QNL5</accession>
<organism evidence="2 3">
    <name type="scientific">Methylobacterium pseudosasicola</name>
    <dbReference type="NCBI Taxonomy" id="582667"/>
    <lineage>
        <taxon>Bacteria</taxon>
        <taxon>Pseudomonadati</taxon>
        <taxon>Pseudomonadota</taxon>
        <taxon>Alphaproteobacteria</taxon>
        <taxon>Hyphomicrobiales</taxon>
        <taxon>Methylobacteriaceae</taxon>
        <taxon>Methylobacterium</taxon>
    </lineage>
</organism>
<gene>
    <name evidence="2" type="ORF">SAMN05192568_103085</name>
</gene>
<protein>
    <submittedName>
        <fullName evidence="2">Uncharacterized protein</fullName>
    </submittedName>
</protein>
<feature type="region of interest" description="Disordered" evidence="1">
    <location>
        <begin position="73"/>
        <end position="97"/>
    </location>
</feature>